<feature type="signal peptide" evidence="16">
    <location>
        <begin position="1"/>
        <end position="19"/>
    </location>
</feature>
<keyword evidence="10" id="KW-0862">Zinc</keyword>
<feature type="active site" description="Proton donor/acceptor" evidence="15">
    <location>
        <position position="376"/>
    </location>
</feature>
<dbReference type="FunFam" id="3.30.70.340:FF:000002">
    <property type="entry name" value="Carboxypeptidase A"/>
    <property type="match status" value="1"/>
</dbReference>
<dbReference type="Gene3D" id="3.40.630.10">
    <property type="entry name" value="Zn peptidases"/>
    <property type="match status" value="1"/>
</dbReference>
<evidence type="ECO:0000256" key="7">
    <source>
        <dbReference type="ARBA" id="ARBA00022723"/>
    </source>
</evidence>
<evidence type="ECO:0000256" key="5">
    <source>
        <dbReference type="ARBA" id="ARBA00022645"/>
    </source>
</evidence>
<keyword evidence="11" id="KW-0482">Metalloprotease</keyword>
<dbReference type="SUPFAM" id="SSF53187">
    <property type="entry name" value="Zn-dependent exopeptidases"/>
    <property type="match status" value="1"/>
</dbReference>
<dbReference type="PANTHER" id="PTHR11705">
    <property type="entry name" value="PROTEASE FAMILY M14 CARBOXYPEPTIDASE A,B"/>
    <property type="match status" value="1"/>
</dbReference>
<dbReference type="GO" id="GO:0004181">
    <property type="term" value="F:metallocarboxypeptidase activity"/>
    <property type="evidence" value="ECO:0007669"/>
    <property type="project" value="InterPro"/>
</dbReference>
<evidence type="ECO:0000256" key="16">
    <source>
        <dbReference type="SAM" id="SignalP"/>
    </source>
</evidence>
<evidence type="ECO:0000256" key="10">
    <source>
        <dbReference type="ARBA" id="ARBA00022833"/>
    </source>
</evidence>
<dbReference type="InterPro" id="IPR003146">
    <property type="entry name" value="M14A_act_pep"/>
</dbReference>
<evidence type="ECO:0000256" key="1">
    <source>
        <dbReference type="ARBA" id="ARBA00001947"/>
    </source>
</evidence>
<dbReference type="GO" id="GO:0008270">
    <property type="term" value="F:zinc ion binding"/>
    <property type="evidence" value="ECO:0007669"/>
    <property type="project" value="InterPro"/>
</dbReference>
<dbReference type="CDD" id="cd03860">
    <property type="entry name" value="M14_CP_A-B_like"/>
    <property type="match status" value="1"/>
</dbReference>
<dbReference type="Pfam" id="PF00246">
    <property type="entry name" value="Peptidase_M14"/>
    <property type="match status" value="1"/>
</dbReference>
<dbReference type="PANTHER" id="PTHR11705:SF153">
    <property type="entry name" value="ZINC CARBOXYPEPTIDASE A 1-LIKE PROTEIN"/>
    <property type="match status" value="1"/>
</dbReference>
<dbReference type="EMBL" id="JARGDH010000001">
    <property type="protein sequence ID" value="KAL0280394.1"/>
    <property type="molecule type" value="Genomic_DNA"/>
</dbReference>
<evidence type="ECO:0000256" key="9">
    <source>
        <dbReference type="ARBA" id="ARBA00022801"/>
    </source>
</evidence>
<evidence type="ECO:0000256" key="3">
    <source>
        <dbReference type="ARBA" id="ARBA00005988"/>
    </source>
</evidence>
<dbReference type="GO" id="GO:0006508">
    <property type="term" value="P:proteolysis"/>
    <property type="evidence" value="ECO:0007669"/>
    <property type="project" value="UniProtKB-KW"/>
</dbReference>
<evidence type="ECO:0000256" key="2">
    <source>
        <dbReference type="ARBA" id="ARBA00004613"/>
    </source>
</evidence>
<dbReference type="EMBL" id="JARGDH010000001">
    <property type="protein sequence ID" value="KAL0280393.1"/>
    <property type="molecule type" value="Genomic_DNA"/>
</dbReference>
<evidence type="ECO:0000256" key="4">
    <source>
        <dbReference type="ARBA" id="ARBA00022525"/>
    </source>
</evidence>
<feature type="chain" id="PRO_5044477079" description="Zinc carboxypeptidase A 1" evidence="16">
    <location>
        <begin position="20"/>
        <end position="415"/>
    </location>
</feature>
<comment type="cofactor">
    <cofactor evidence="1">
        <name>Zn(2+)</name>
        <dbReference type="ChEBI" id="CHEBI:29105"/>
    </cofactor>
</comment>
<accession>A0AAW2IDS4</accession>
<dbReference type="PRINTS" id="PR00765">
    <property type="entry name" value="CRBOXYPTASEA"/>
</dbReference>
<dbReference type="PROSITE" id="PS00133">
    <property type="entry name" value="CARBOXYPEPT_ZN_2"/>
    <property type="match status" value="1"/>
</dbReference>
<dbReference type="SMART" id="SM00631">
    <property type="entry name" value="Zn_pept"/>
    <property type="match status" value="1"/>
</dbReference>
<comment type="similarity">
    <text evidence="3 15">Belongs to the peptidase M14 family.</text>
</comment>
<keyword evidence="4" id="KW-0964">Secreted</keyword>
<keyword evidence="12" id="KW-1015">Disulfide bond</keyword>
<evidence type="ECO:0000256" key="13">
    <source>
        <dbReference type="ARBA" id="ARBA00057299"/>
    </source>
</evidence>
<name>A0AAW2IDS4_9NEOP</name>
<gene>
    <name evidence="18" type="ORF">PYX00_001694</name>
</gene>
<dbReference type="PROSITE" id="PS52035">
    <property type="entry name" value="PEPTIDASE_M14"/>
    <property type="match status" value="1"/>
</dbReference>
<dbReference type="PROSITE" id="PS51257">
    <property type="entry name" value="PROKAR_LIPOPROTEIN"/>
    <property type="match status" value="1"/>
</dbReference>
<dbReference type="Pfam" id="PF02244">
    <property type="entry name" value="Propep_M14"/>
    <property type="match status" value="1"/>
</dbReference>
<evidence type="ECO:0000256" key="6">
    <source>
        <dbReference type="ARBA" id="ARBA00022670"/>
    </source>
</evidence>
<dbReference type="GO" id="GO:0005615">
    <property type="term" value="C:extracellular space"/>
    <property type="evidence" value="ECO:0007669"/>
    <property type="project" value="TreeGrafter"/>
</dbReference>
<dbReference type="SUPFAM" id="SSF54897">
    <property type="entry name" value="Protease propeptides/inhibitors"/>
    <property type="match status" value="1"/>
</dbReference>
<protein>
    <recommendedName>
        <fullName evidence="14">Zinc carboxypeptidase A 1</fullName>
    </recommendedName>
</protein>
<dbReference type="InterPro" id="IPR036990">
    <property type="entry name" value="M14A-like_propep"/>
</dbReference>
<dbReference type="AlphaFoldDB" id="A0AAW2IDS4"/>
<evidence type="ECO:0000256" key="15">
    <source>
        <dbReference type="PROSITE-ProRule" id="PRU01379"/>
    </source>
</evidence>
<evidence type="ECO:0000313" key="18">
    <source>
        <dbReference type="EMBL" id="KAL0280394.1"/>
    </source>
</evidence>
<keyword evidence="9" id="KW-0378">Hydrolase</keyword>
<dbReference type="InterPro" id="IPR057247">
    <property type="entry name" value="CARBOXYPEPT_ZN_2"/>
</dbReference>
<comment type="function">
    <text evidence="13">Involved in the digestion of the blood meal.</text>
</comment>
<evidence type="ECO:0000256" key="12">
    <source>
        <dbReference type="ARBA" id="ARBA00023157"/>
    </source>
</evidence>
<organism evidence="18">
    <name type="scientific">Menopon gallinae</name>
    <name type="common">poultry shaft louse</name>
    <dbReference type="NCBI Taxonomy" id="328185"/>
    <lineage>
        <taxon>Eukaryota</taxon>
        <taxon>Metazoa</taxon>
        <taxon>Ecdysozoa</taxon>
        <taxon>Arthropoda</taxon>
        <taxon>Hexapoda</taxon>
        <taxon>Insecta</taxon>
        <taxon>Pterygota</taxon>
        <taxon>Neoptera</taxon>
        <taxon>Paraneoptera</taxon>
        <taxon>Psocodea</taxon>
        <taxon>Troctomorpha</taxon>
        <taxon>Phthiraptera</taxon>
        <taxon>Amblycera</taxon>
        <taxon>Menoponidae</taxon>
        <taxon>Menopon</taxon>
    </lineage>
</organism>
<evidence type="ECO:0000259" key="17">
    <source>
        <dbReference type="PROSITE" id="PS52035"/>
    </source>
</evidence>
<evidence type="ECO:0000256" key="8">
    <source>
        <dbReference type="ARBA" id="ARBA00022729"/>
    </source>
</evidence>
<evidence type="ECO:0000256" key="14">
    <source>
        <dbReference type="ARBA" id="ARBA00069039"/>
    </source>
</evidence>
<reference evidence="18" key="1">
    <citation type="journal article" date="2024" name="Gigascience">
        <title>Chromosome-level genome of the poultry shaft louse Menopon gallinae provides insight into the host-switching and adaptive evolution of parasitic lice.</title>
        <authorList>
            <person name="Xu Y."/>
            <person name="Ma L."/>
            <person name="Liu S."/>
            <person name="Liang Y."/>
            <person name="Liu Q."/>
            <person name="He Z."/>
            <person name="Tian L."/>
            <person name="Duan Y."/>
            <person name="Cai W."/>
            <person name="Li H."/>
            <person name="Song F."/>
        </authorList>
    </citation>
    <scope>NUCLEOTIDE SEQUENCE</scope>
    <source>
        <strain evidence="18">Cailab_2023a</strain>
    </source>
</reference>
<comment type="caution">
    <text evidence="18">The sequence shown here is derived from an EMBL/GenBank/DDBJ whole genome shotgun (WGS) entry which is preliminary data.</text>
</comment>
<evidence type="ECO:0000256" key="11">
    <source>
        <dbReference type="ARBA" id="ARBA00023049"/>
    </source>
</evidence>
<dbReference type="FunFam" id="3.40.630.10:FF:000040">
    <property type="entry name" value="zinc carboxypeptidase"/>
    <property type="match status" value="1"/>
</dbReference>
<sequence length="415" mass="48053">MMKLLSIFAILYVIGAGSCEKARYDNYQVYSIKPRTPTEVYHLGELWKKDQFSFWNDPVDVNIPVDIMVAPHQRAQFEELLQEFKFDAKLSIPNVQALIDAEEAQQKTAPRGMEWKNYHTMKEIYDWLDELAKKYKQVKVVVGGKSYEGRQIKGIEINFGKNLTNVFIEAGIHAREWISPAATTWMINEILNSSSTSFFRQFNYLYFPLYNPDGYVYAWEKDRMWRKTRTPYKSGSKTCYGADPNRNWDFHWNEVGTSNDPCSEIYAGPKAFSEIETKSMANYTEMRTKTDRKSDLYLAYHSYSQMILYPWGYTTKPAPHNDVWKKIGNDAAKALASVYGTNYTVGPISTTIYKVSGSSIEWYYDKLKPFIPFVYELRDKGKYGFLLPPDQILPTAVETMASLEAILKGYKANKK</sequence>
<keyword evidence="7" id="KW-0479">Metal-binding</keyword>
<keyword evidence="6" id="KW-0645">Protease</keyword>
<dbReference type="Gene3D" id="3.30.70.340">
    <property type="entry name" value="Metallocarboxypeptidase-like"/>
    <property type="match status" value="1"/>
</dbReference>
<dbReference type="InterPro" id="IPR000834">
    <property type="entry name" value="Peptidase_M14"/>
</dbReference>
<feature type="domain" description="Peptidase M14" evidence="17">
    <location>
        <begin position="117"/>
        <end position="410"/>
    </location>
</feature>
<keyword evidence="8 16" id="KW-0732">Signal</keyword>
<proteinExistence type="inferred from homology"/>
<keyword evidence="5" id="KW-0121">Carboxypeptidase</keyword>
<comment type="subcellular location">
    <subcellularLocation>
        <location evidence="2">Secreted</location>
    </subcellularLocation>
</comment>